<evidence type="ECO:0000313" key="1">
    <source>
        <dbReference type="EMBL" id="MBD8498130.1"/>
    </source>
</evidence>
<sequence length="77" mass="8635">MTLKMITNCKRCSQHIQENGAAYICVEECTYCESCADVLEHTCSTCSGELVRRPRHAMSAHKTANRSGWSAYGMLPY</sequence>
<organism evidence="1 2">
    <name type="scientific">Paenibacillus arenosi</name>
    <dbReference type="NCBI Taxonomy" id="2774142"/>
    <lineage>
        <taxon>Bacteria</taxon>
        <taxon>Bacillati</taxon>
        <taxon>Bacillota</taxon>
        <taxon>Bacilli</taxon>
        <taxon>Bacillales</taxon>
        <taxon>Paenibacillaceae</taxon>
        <taxon>Paenibacillus</taxon>
    </lineage>
</organism>
<dbReference type="Proteomes" id="UP000634529">
    <property type="component" value="Unassembled WGS sequence"/>
</dbReference>
<keyword evidence="2" id="KW-1185">Reference proteome</keyword>
<name>A0ABR9AVH8_9BACL</name>
<dbReference type="RefSeq" id="WP_192024510.1">
    <property type="nucleotide sequence ID" value="NZ_JACYTN010000003.1"/>
</dbReference>
<gene>
    <name evidence="1" type="ORF">IFO66_07395</name>
</gene>
<proteinExistence type="predicted"/>
<dbReference type="InterPro" id="IPR010696">
    <property type="entry name" value="DUF1272"/>
</dbReference>
<comment type="caution">
    <text evidence="1">The sequence shown here is derived from an EMBL/GenBank/DDBJ whole genome shotgun (WGS) entry which is preliminary data.</text>
</comment>
<accession>A0ABR9AVH8</accession>
<protein>
    <submittedName>
        <fullName evidence="1">DUF1272 domain-containing protein</fullName>
    </submittedName>
</protein>
<evidence type="ECO:0000313" key="2">
    <source>
        <dbReference type="Proteomes" id="UP000634529"/>
    </source>
</evidence>
<dbReference type="EMBL" id="JACYTN010000003">
    <property type="protein sequence ID" value="MBD8498130.1"/>
    <property type="molecule type" value="Genomic_DNA"/>
</dbReference>
<dbReference type="Pfam" id="PF06906">
    <property type="entry name" value="DUF1272"/>
    <property type="match status" value="1"/>
</dbReference>
<reference evidence="1 2" key="1">
    <citation type="submission" date="2020-09" db="EMBL/GenBank/DDBJ databases">
        <title>Paenibacillus sp. CAU 1523 isolated from sand of Haeundae Beach.</title>
        <authorList>
            <person name="Kim W."/>
        </authorList>
    </citation>
    <scope>NUCLEOTIDE SEQUENCE [LARGE SCALE GENOMIC DNA]</scope>
    <source>
        <strain evidence="1 2">CAU 1523</strain>
    </source>
</reference>